<evidence type="ECO:0000259" key="1">
    <source>
        <dbReference type="PROSITE" id="PS50965"/>
    </source>
</evidence>
<protein>
    <recommendedName>
        <fullName evidence="1">NERD domain-containing protein</fullName>
    </recommendedName>
</protein>
<dbReference type="AlphaFoldDB" id="A0A8E2I7E9"/>
<dbReference type="Pfam" id="PF08378">
    <property type="entry name" value="NERD"/>
    <property type="match status" value="1"/>
</dbReference>
<reference evidence="2 3" key="1">
    <citation type="submission" date="2017-01" db="EMBL/GenBank/DDBJ databases">
        <title>Draft genome sequence of Bacillus oleronius.</title>
        <authorList>
            <person name="Allam M."/>
        </authorList>
    </citation>
    <scope>NUCLEOTIDE SEQUENCE [LARGE SCALE GENOMIC DNA]</scope>
    <source>
        <strain evidence="2 3">DSM 9356</strain>
    </source>
</reference>
<accession>A0A8E2I7E9</accession>
<sequence>MIVKELTIPYNLLMDVALLRRLRPTHPKLAMIEEDLTRRKVGYRGEQNLLYHLGFLPPQNQKIFFGLRLPFEDKTFQIDTLILTPSFILIIEVKNYSGILLFEKHSDQLIRIYQNKEETFPNPIFQVQRHHILFDRFLKHYNIPNVPIEHIVIISHSTTQIKTASDNLHIYEKVLHSEKIISKMAELHQRHKQNKLKNHHLQKVSQLLLEQHKPEVPNSNEIFDIYKDEIIKGVCCPVCRAFKMVRKHGKWVCSRCHTSSKEVHKQAILDYLLLIEPSITNKSCQDFLDLSNPSLVHRLLSSMKLPSKGNDGGKKYLLPTPAYFQEQYGF</sequence>
<dbReference type="EMBL" id="MTLA01000136">
    <property type="protein sequence ID" value="OOP68106.1"/>
    <property type="molecule type" value="Genomic_DNA"/>
</dbReference>
<evidence type="ECO:0000313" key="3">
    <source>
        <dbReference type="Proteomes" id="UP000189761"/>
    </source>
</evidence>
<name>A0A8E2I7E9_9BACI</name>
<keyword evidence="3" id="KW-1185">Reference proteome</keyword>
<proteinExistence type="predicted"/>
<comment type="caution">
    <text evidence="2">The sequence shown here is derived from an EMBL/GenBank/DDBJ whole genome shotgun (WGS) entry which is preliminary data.</text>
</comment>
<dbReference type="Proteomes" id="UP000189761">
    <property type="component" value="Unassembled WGS sequence"/>
</dbReference>
<dbReference type="InterPro" id="IPR011528">
    <property type="entry name" value="NERD"/>
</dbReference>
<dbReference type="PROSITE" id="PS50965">
    <property type="entry name" value="NERD"/>
    <property type="match status" value="1"/>
</dbReference>
<dbReference type="RefSeq" id="WP_078110269.1">
    <property type="nucleotide sequence ID" value="NZ_CP065424.1"/>
</dbReference>
<evidence type="ECO:0000313" key="2">
    <source>
        <dbReference type="EMBL" id="OOP68106.1"/>
    </source>
</evidence>
<gene>
    <name evidence="2" type="ORF">BWZ43_12315</name>
</gene>
<organism evidence="2 3">
    <name type="scientific">Heyndrickxia oleronia</name>
    <dbReference type="NCBI Taxonomy" id="38875"/>
    <lineage>
        <taxon>Bacteria</taxon>
        <taxon>Bacillati</taxon>
        <taxon>Bacillota</taxon>
        <taxon>Bacilli</taxon>
        <taxon>Bacillales</taxon>
        <taxon>Bacillaceae</taxon>
        <taxon>Heyndrickxia</taxon>
    </lineage>
</organism>
<feature type="domain" description="NERD" evidence="1">
    <location>
        <begin position="41"/>
        <end position="157"/>
    </location>
</feature>